<dbReference type="EnsemblPlants" id="Pp3c17_7270V3.2">
    <property type="protein sequence ID" value="Pp3c17_7270V3.2"/>
    <property type="gene ID" value="Pp3c17_7270"/>
</dbReference>
<evidence type="ECO:0000256" key="1">
    <source>
        <dbReference type="ARBA" id="ARBA00022679"/>
    </source>
</evidence>
<dbReference type="AlphaFoldDB" id="A0A7I4BFS2"/>
<proteinExistence type="predicted"/>
<evidence type="ECO:0000313" key="5">
    <source>
        <dbReference type="EnsemblPlants" id="Pp3c17_7270V3.1"/>
    </source>
</evidence>
<dbReference type="RefSeq" id="XP_024400940.2">
    <property type="nucleotide sequence ID" value="XM_024545172.2"/>
</dbReference>
<evidence type="ECO:0008006" key="7">
    <source>
        <dbReference type="Google" id="ProtNLM"/>
    </source>
</evidence>
<dbReference type="EnsemblPlants" id="Pp3c17_7270V3.1">
    <property type="protein sequence ID" value="Pp3c17_7270V3.1"/>
    <property type="gene ID" value="Pp3c17_7270"/>
</dbReference>
<protein>
    <recommendedName>
        <fullName evidence="7">Carbohydrate kinase PfkB domain-containing protein</fullName>
    </recommendedName>
</protein>
<dbReference type="InParanoid" id="A0A7I4BFS2"/>
<name>A0A7I4BFS2_PHYPA</name>
<dbReference type="Gene3D" id="3.40.1190.20">
    <property type="match status" value="1"/>
</dbReference>
<dbReference type="EMBL" id="ABEU02000017">
    <property type="status" value="NOT_ANNOTATED_CDS"/>
    <property type="molecule type" value="Genomic_DNA"/>
</dbReference>
<keyword evidence="4" id="KW-0067">ATP-binding</keyword>
<dbReference type="GO" id="GO:0005524">
    <property type="term" value="F:ATP binding"/>
    <property type="evidence" value="ECO:0007669"/>
    <property type="project" value="UniProtKB-KW"/>
</dbReference>
<evidence type="ECO:0000256" key="2">
    <source>
        <dbReference type="ARBA" id="ARBA00022741"/>
    </source>
</evidence>
<dbReference type="Proteomes" id="UP000006727">
    <property type="component" value="Chromosome 17"/>
</dbReference>
<evidence type="ECO:0000256" key="4">
    <source>
        <dbReference type="ARBA" id="ARBA00022840"/>
    </source>
</evidence>
<reference evidence="5 6" key="2">
    <citation type="journal article" date="2018" name="Plant J.">
        <title>The Physcomitrella patens chromosome-scale assembly reveals moss genome structure and evolution.</title>
        <authorList>
            <person name="Lang D."/>
            <person name="Ullrich K.K."/>
            <person name="Murat F."/>
            <person name="Fuchs J."/>
            <person name="Jenkins J."/>
            <person name="Haas F.B."/>
            <person name="Piednoel M."/>
            <person name="Gundlach H."/>
            <person name="Van Bel M."/>
            <person name="Meyberg R."/>
            <person name="Vives C."/>
            <person name="Morata J."/>
            <person name="Symeonidi A."/>
            <person name="Hiss M."/>
            <person name="Muchero W."/>
            <person name="Kamisugi Y."/>
            <person name="Saleh O."/>
            <person name="Blanc G."/>
            <person name="Decker E.L."/>
            <person name="van Gessel N."/>
            <person name="Grimwood J."/>
            <person name="Hayes R.D."/>
            <person name="Graham S.W."/>
            <person name="Gunter L.E."/>
            <person name="McDaniel S.F."/>
            <person name="Hoernstein S.N.W."/>
            <person name="Larsson A."/>
            <person name="Li F.W."/>
            <person name="Perroud P.F."/>
            <person name="Phillips J."/>
            <person name="Ranjan P."/>
            <person name="Rokshar D.S."/>
            <person name="Rothfels C.J."/>
            <person name="Schneider L."/>
            <person name="Shu S."/>
            <person name="Stevenson D.W."/>
            <person name="Thummler F."/>
            <person name="Tillich M."/>
            <person name="Villarreal Aguilar J.C."/>
            <person name="Widiez T."/>
            <person name="Wong G.K."/>
            <person name="Wymore A."/>
            <person name="Zhang Y."/>
            <person name="Zimmer A.D."/>
            <person name="Quatrano R.S."/>
            <person name="Mayer K.F.X."/>
            <person name="Goodstein D."/>
            <person name="Casacuberta J.M."/>
            <person name="Vandepoele K."/>
            <person name="Reski R."/>
            <person name="Cuming A.C."/>
            <person name="Tuskan G.A."/>
            <person name="Maumus F."/>
            <person name="Salse J."/>
            <person name="Schmutz J."/>
            <person name="Rensing S.A."/>
        </authorList>
    </citation>
    <scope>NUCLEOTIDE SEQUENCE [LARGE SCALE GENOMIC DNA]</scope>
    <source>
        <strain evidence="5 6">cv. Gransden 2004</strain>
    </source>
</reference>
<evidence type="ECO:0000313" key="6">
    <source>
        <dbReference type="Proteomes" id="UP000006727"/>
    </source>
</evidence>
<dbReference type="SUPFAM" id="SSF53613">
    <property type="entry name" value="Ribokinase-like"/>
    <property type="match status" value="1"/>
</dbReference>
<dbReference type="InterPro" id="IPR023314">
    <property type="entry name" value="Myo_inos_IolC-like_sf"/>
</dbReference>
<sequence>MNKLMVCFGEFFLEFVPTVREISIDDALIFEKAPGGAPANVAFGIAKLWRNAAFVDKRQPVILAEHHQLFLLGSGFGCKFCALIRHSQILHLKLCSTVCNHLERSTEFAVFLNVLSL</sequence>
<keyword evidence="3" id="KW-0418">Kinase</keyword>
<keyword evidence="2" id="KW-0547">Nucleotide-binding</keyword>
<organism evidence="5 6">
    <name type="scientific">Physcomitrium patens</name>
    <name type="common">Spreading-leaved earth moss</name>
    <name type="synonym">Physcomitrella patens</name>
    <dbReference type="NCBI Taxonomy" id="3218"/>
    <lineage>
        <taxon>Eukaryota</taxon>
        <taxon>Viridiplantae</taxon>
        <taxon>Streptophyta</taxon>
        <taxon>Embryophyta</taxon>
        <taxon>Bryophyta</taxon>
        <taxon>Bryophytina</taxon>
        <taxon>Bryopsida</taxon>
        <taxon>Funariidae</taxon>
        <taxon>Funariales</taxon>
        <taxon>Funariaceae</taxon>
        <taxon>Physcomitrium</taxon>
    </lineage>
</organism>
<dbReference type="GO" id="GO:0016301">
    <property type="term" value="F:kinase activity"/>
    <property type="evidence" value="ECO:0007669"/>
    <property type="project" value="UniProtKB-KW"/>
</dbReference>
<accession>A0A7I4BFS2</accession>
<evidence type="ECO:0000256" key="3">
    <source>
        <dbReference type="ARBA" id="ARBA00022777"/>
    </source>
</evidence>
<dbReference type="Gramene" id="Pp3c17_7270V3.1">
    <property type="protein sequence ID" value="Pp3c17_7270V3.1"/>
    <property type="gene ID" value="Pp3c17_7270"/>
</dbReference>
<dbReference type="GeneID" id="112294570"/>
<dbReference type="Gramene" id="Pp3c17_7270V3.2">
    <property type="protein sequence ID" value="Pp3c17_7270V3.2"/>
    <property type="gene ID" value="Pp3c17_7270"/>
</dbReference>
<dbReference type="Gene3D" id="2.20.150.10">
    <property type="entry name" value="putative 5-dehydro-2- deoxygluconokinase"/>
    <property type="match status" value="1"/>
</dbReference>
<dbReference type="InterPro" id="IPR029056">
    <property type="entry name" value="Ribokinase-like"/>
</dbReference>
<reference evidence="5" key="3">
    <citation type="submission" date="2020-12" db="UniProtKB">
        <authorList>
            <consortium name="EnsemblPlants"/>
        </authorList>
    </citation>
    <scope>IDENTIFICATION</scope>
</reference>
<keyword evidence="6" id="KW-1185">Reference proteome</keyword>
<reference evidence="5 6" key="1">
    <citation type="journal article" date="2008" name="Science">
        <title>The Physcomitrella genome reveals evolutionary insights into the conquest of land by plants.</title>
        <authorList>
            <person name="Rensing S."/>
            <person name="Lang D."/>
            <person name="Zimmer A."/>
            <person name="Terry A."/>
            <person name="Salamov A."/>
            <person name="Shapiro H."/>
            <person name="Nishiyama T."/>
            <person name="Perroud P.-F."/>
            <person name="Lindquist E."/>
            <person name="Kamisugi Y."/>
            <person name="Tanahashi T."/>
            <person name="Sakakibara K."/>
            <person name="Fujita T."/>
            <person name="Oishi K."/>
            <person name="Shin-I T."/>
            <person name="Kuroki Y."/>
            <person name="Toyoda A."/>
            <person name="Suzuki Y."/>
            <person name="Hashimoto A."/>
            <person name="Yamaguchi K."/>
            <person name="Sugano A."/>
            <person name="Kohara Y."/>
            <person name="Fujiyama A."/>
            <person name="Anterola A."/>
            <person name="Aoki S."/>
            <person name="Ashton N."/>
            <person name="Barbazuk W.B."/>
            <person name="Barker E."/>
            <person name="Bennetzen J."/>
            <person name="Bezanilla M."/>
            <person name="Blankenship R."/>
            <person name="Cho S.H."/>
            <person name="Dutcher S."/>
            <person name="Estelle M."/>
            <person name="Fawcett J.A."/>
            <person name="Gundlach H."/>
            <person name="Hanada K."/>
            <person name="Heyl A."/>
            <person name="Hicks K.A."/>
            <person name="Hugh J."/>
            <person name="Lohr M."/>
            <person name="Mayer K."/>
            <person name="Melkozernov A."/>
            <person name="Murata T."/>
            <person name="Nelson D."/>
            <person name="Pils B."/>
            <person name="Prigge M."/>
            <person name="Reiss B."/>
            <person name="Renner T."/>
            <person name="Rombauts S."/>
            <person name="Rushton P."/>
            <person name="Sanderfoot A."/>
            <person name="Schween G."/>
            <person name="Shiu S.-H."/>
            <person name="Stueber K."/>
            <person name="Theodoulou F.L."/>
            <person name="Tu H."/>
            <person name="Van de Peer Y."/>
            <person name="Verrier P.J."/>
            <person name="Waters E."/>
            <person name="Wood A."/>
            <person name="Yang L."/>
            <person name="Cove D."/>
            <person name="Cuming A."/>
            <person name="Hasebe M."/>
            <person name="Lucas S."/>
            <person name="Mishler D.B."/>
            <person name="Reski R."/>
            <person name="Grigoriev I."/>
            <person name="Quatrano R.S."/>
            <person name="Boore J.L."/>
        </authorList>
    </citation>
    <scope>NUCLEOTIDE SEQUENCE [LARGE SCALE GENOMIC DNA]</scope>
    <source>
        <strain evidence="5 6">cv. Gransden 2004</strain>
    </source>
</reference>
<keyword evidence="1" id="KW-0808">Transferase</keyword>